<dbReference type="Gene3D" id="3.50.50.60">
    <property type="entry name" value="FAD/NAD(P)-binding domain"/>
    <property type="match status" value="1"/>
</dbReference>
<evidence type="ECO:0000313" key="3">
    <source>
        <dbReference type="EMBL" id="MTD13787.1"/>
    </source>
</evidence>
<dbReference type="PANTHER" id="PTHR43539:SF78">
    <property type="entry name" value="FLAVIN-CONTAINING MONOOXYGENASE"/>
    <property type="match status" value="1"/>
</dbReference>
<dbReference type="SUPFAM" id="SSF51905">
    <property type="entry name" value="FAD/NAD(P)-binding domain"/>
    <property type="match status" value="1"/>
</dbReference>
<evidence type="ECO:0000256" key="2">
    <source>
        <dbReference type="SAM" id="MobiDB-lite"/>
    </source>
</evidence>
<dbReference type="EMBL" id="WLYK01000001">
    <property type="protein sequence ID" value="MTD13787.1"/>
    <property type="molecule type" value="Genomic_DNA"/>
</dbReference>
<feature type="compositionally biased region" description="Basic and acidic residues" evidence="2">
    <location>
        <begin position="351"/>
        <end position="369"/>
    </location>
</feature>
<dbReference type="Proteomes" id="UP000460221">
    <property type="component" value="Unassembled WGS sequence"/>
</dbReference>
<dbReference type="Pfam" id="PF13738">
    <property type="entry name" value="Pyr_redox_3"/>
    <property type="match status" value="1"/>
</dbReference>
<organism evidence="3 4">
    <name type="scientific">Nakamurella alba</name>
    <dbReference type="NCBI Taxonomy" id="2665158"/>
    <lineage>
        <taxon>Bacteria</taxon>
        <taxon>Bacillati</taxon>
        <taxon>Actinomycetota</taxon>
        <taxon>Actinomycetes</taxon>
        <taxon>Nakamurellales</taxon>
        <taxon>Nakamurellaceae</taxon>
        <taxon>Nakamurella</taxon>
    </lineage>
</organism>
<feature type="region of interest" description="Disordered" evidence="2">
    <location>
        <begin position="351"/>
        <end position="376"/>
    </location>
</feature>
<dbReference type="GO" id="GO:0004497">
    <property type="term" value="F:monooxygenase activity"/>
    <property type="evidence" value="ECO:0007669"/>
    <property type="project" value="TreeGrafter"/>
</dbReference>
<proteinExistence type="predicted"/>
<reference evidence="3 4" key="1">
    <citation type="submission" date="2019-11" db="EMBL/GenBank/DDBJ databases">
        <authorList>
            <person name="Jiang L.-Q."/>
        </authorList>
    </citation>
    <scope>NUCLEOTIDE SEQUENCE [LARGE SCALE GENOMIC DNA]</scope>
    <source>
        <strain evidence="3 4">YIM 132087</strain>
    </source>
</reference>
<protein>
    <submittedName>
        <fullName evidence="3">FAD-dependent oxidoreductase</fullName>
    </submittedName>
</protein>
<dbReference type="RefSeq" id="WP_154768015.1">
    <property type="nucleotide sequence ID" value="NZ_WLYK01000001.1"/>
</dbReference>
<dbReference type="PRINTS" id="PR00368">
    <property type="entry name" value="FADPNR"/>
</dbReference>
<dbReference type="GO" id="GO:0050660">
    <property type="term" value="F:flavin adenine dinucleotide binding"/>
    <property type="evidence" value="ECO:0007669"/>
    <property type="project" value="TreeGrafter"/>
</dbReference>
<dbReference type="InterPro" id="IPR050982">
    <property type="entry name" value="Auxin_biosynth/cation_transpt"/>
</dbReference>
<dbReference type="PANTHER" id="PTHR43539">
    <property type="entry name" value="FLAVIN-BINDING MONOOXYGENASE-LIKE PROTEIN (AFU_ORTHOLOGUE AFUA_4G09220)"/>
    <property type="match status" value="1"/>
</dbReference>
<dbReference type="InterPro" id="IPR036188">
    <property type="entry name" value="FAD/NAD-bd_sf"/>
</dbReference>
<evidence type="ECO:0000313" key="4">
    <source>
        <dbReference type="Proteomes" id="UP000460221"/>
    </source>
</evidence>
<sequence>MTAEGTSTDVLVIGAGQAGLSSAYHLSRSPLRHLVLDAEPAPGGAWQHRWPSLVMGTVNGIRELPGTTPPHADPAEQARIAVPRWFADYERQFDLRVERPVRVLRVEHDGDGLAATTDGGTVRARALINATGTWTRPYVPFVPGAAEFAGRQLHTHDYRGPGEFVGKRVVVIGGGISAVQLLLEIAPVAAAHTWVTRRPPEWREGPFDEAAGRAAVAMVEERVRLGLPPRSVVSVTGLPVTDITRAGIDAGILVARPMFTRIVPDGVMLPDGSFVAADILLWCTGFRPALDHLAPLRLRGPGGGIVMDGTAVAADPRIHLVGYGPSASTIGANRAGRAAVRDLTRWLAHPEDRAANHQQVRPEDRRSRPATDLAVG</sequence>
<gene>
    <name evidence="3" type="ORF">GIS00_07495</name>
</gene>
<keyword evidence="4" id="KW-1185">Reference proteome</keyword>
<evidence type="ECO:0000256" key="1">
    <source>
        <dbReference type="ARBA" id="ARBA00023002"/>
    </source>
</evidence>
<accession>A0A7K1FI31</accession>
<dbReference type="AlphaFoldDB" id="A0A7K1FI31"/>
<comment type="caution">
    <text evidence="3">The sequence shown here is derived from an EMBL/GenBank/DDBJ whole genome shotgun (WGS) entry which is preliminary data.</text>
</comment>
<keyword evidence="1" id="KW-0560">Oxidoreductase</keyword>
<dbReference type="PRINTS" id="PR00469">
    <property type="entry name" value="PNDRDTASEII"/>
</dbReference>
<name>A0A7K1FI31_9ACTN</name>